<proteinExistence type="evidence at transcript level"/>
<reference evidence="1" key="1">
    <citation type="submission" date="2002-11" db="EMBL/GenBank/DDBJ databases">
        <title>Arabidopsis thaliana full-length cDNA.</title>
        <authorList>
            <person name="Seki M."/>
            <person name="Iida K."/>
            <person name="Satou M."/>
            <person name="Sakurai T."/>
            <person name="Akiyama K."/>
            <person name="Ishida J."/>
            <person name="Nakajima M."/>
            <person name="Enju A."/>
            <person name="Kamiya A."/>
            <person name="Narusaka M."/>
            <person name="Carninci P."/>
            <person name="Kawai J."/>
            <person name="Hayashizaki Y."/>
            <person name="Shinozaki K."/>
        </authorList>
    </citation>
    <scope>NUCLEOTIDE SEQUENCE</scope>
</reference>
<name>Q8GXN4_ARATH</name>
<protein>
    <submittedName>
        <fullName evidence="1">Uncharacterized protein</fullName>
    </submittedName>
</protein>
<organism evidence="1">
    <name type="scientific">Arabidopsis thaliana</name>
    <name type="common">Mouse-ear cress</name>
    <dbReference type="NCBI Taxonomy" id="3702"/>
    <lineage>
        <taxon>Eukaryota</taxon>
        <taxon>Viridiplantae</taxon>
        <taxon>Streptophyta</taxon>
        <taxon>Embryophyta</taxon>
        <taxon>Tracheophyta</taxon>
        <taxon>Spermatophyta</taxon>
        <taxon>Magnoliopsida</taxon>
        <taxon>eudicotyledons</taxon>
        <taxon>Gunneridae</taxon>
        <taxon>Pentapetalae</taxon>
        <taxon>rosids</taxon>
        <taxon>malvids</taxon>
        <taxon>Brassicales</taxon>
        <taxon>Brassicaceae</taxon>
        <taxon>Camelineae</taxon>
        <taxon>Arabidopsis</taxon>
    </lineage>
</organism>
<dbReference type="AlphaFoldDB" id="Q8GXN4"/>
<sequence>MCTRVVARGERFPKLHGEGESSLAWWCVLFAERRWEYMIKECILKTKMFQ</sequence>
<evidence type="ECO:0000313" key="1">
    <source>
        <dbReference type="EMBL" id="BAC42763.1"/>
    </source>
</evidence>
<accession>Q8GXN4</accession>
<dbReference type="EMBL" id="AK118138">
    <property type="protein sequence ID" value="BAC42763.1"/>
    <property type="molecule type" value="mRNA"/>
</dbReference>